<dbReference type="Proteomes" id="UP000193920">
    <property type="component" value="Unassembled WGS sequence"/>
</dbReference>
<sequence length="133" mass="15930">MEIDQFKITLLTSFLKNNMIYILIYHNNNITRIINQLQELKKIREEQVPDVTLNEELLKQTITELKNKISGLKKDIFEEDNFIQIIKKEENISKKNLYEDNINILNSGREQFNNWKENITKENVLHSPRRSIN</sequence>
<accession>A0A1Y2DF87</accession>
<evidence type="ECO:0000313" key="2">
    <source>
        <dbReference type="Proteomes" id="UP000193920"/>
    </source>
</evidence>
<comment type="caution">
    <text evidence="1">The sequence shown here is derived from an EMBL/GenBank/DDBJ whole genome shotgun (WGS) entry which is preliminary data.</text>
</comment>
<dbReference type="AlphaFoldDB" id="A0A1Y2DF87"/>
<proteinExistence type="predicted"/>
<keyword evidence="2" id="KW-1185">Reference proteome</keyword>
<reference evidence="1 2" key="1">
    <citation type="submission" date="2016-08" db="EMBL/GenBank/DDBJ databases">
        <title>A Parts List for Fungal Cellulosomes Revealed by Comparative Genomics.</title>
        <authorList>
            <consortium name="DOE Joint Genome Institute"/>
            <person name="Haitjema C.H."/>
            <person name="Gilmore S.P."/>
            <person name="Henske J.K."/>
            <person name="Solomon K.V."/>
            <person name="De Groot R."/>
            <person name="Kuo A."/>
            <person name="Mondo S.J."/>
            <person name="Salamov A.A."/>
            <person name="Labutti K."/>
            <person name="Zhao Z."/>
            <person name="Chiniquy J."/>
            <person name="Barry K."/>
            <person name="Brewer H.M."/>
            <person name="Purvine S.O."/>
            <person name="Wright A.T."/>
            <person name="Boxma B."/>
            <person name="Van Alen T."/>
            <person name="Hackstein J.H."/>
            <person name="Baker S.E."/>
            <person name="Grigoriev I.V."/>
            <person name="O'Malley M.A."/>
        </authorList>
    </citation>
    <scope>NUCLEOTIDE SEQUENCE [LARGE SCALE GENOMIC DNA]</scope>
    <source>
        <strain evidence="1 2">G1</strain>
    </source>
</reference>
<evidence type="ECO:0000313" key="1">
    <source>
        <dbReference type="EMBL" id="ORY57928.1"/>
    </source>
</evidence>
<dbReference type="EMBL" id="MCOG01000068">
    <property type="protein sequence ID" value="ORY57928.1"/>
    <property type="molecule type" value="Genomic_DNA"/>
</dbReference>
<name>A0A1Y2DF87_9FUNG</name>
<protein>
    <submittedName>
        <fullName evidence="1">Uncharacterized protein</fullName>
    </submittedName>
</protein>
<organism evidence="1 2">
    <name type="scientific">Neocallimastix californiae</name>
    <dbReference type="NCBI Taxonomy" id="1754190"/>
    <lineage>
        <taxon>Eukaryota</taxon>
        <taxon>Fungi</taxon>
        <taxon>Fungi incertae sedis</taxon>
        <taxon>Chytridiomycota</taxon>
        <taxon>Chytridiomycota incertae sedis</taxon>
        <taxon>Neocallimastigomycetes</taxon>
        <taxon>Neocallimastigales</taxon>
        <taxon>Neocallimastigaceae</taxon>
        <taxon>Neocallimastix</taxon>
    </lineage>
</organism>
<gene>
    <name evidence="1" type="ORF">LY90DRAFT_669077</name>
</gene>